<evidence type="ECO:0000313" key="5">
    <source>
        <dbReference type="WBParaSite" id="SBAD_0000014101-mRNA-1"/>
    </source>
</evidence>
<feature type="domain" description="BRCT" evidence="2">
    <location>
        <begin position="260"/>
        <end position="353"/>
    </location>
</feature>
<accession>A0A183I936</accession>
<protein>
    <submittedName>
        <fullName evidence="5">BRCT domain-containing protein</fullName>
    </submittedName>
</protein>
<dbReference type="PANTHER" id="PTHR13561:SF20">
    <property type="entry name" value="DNA TOPOISOMERASE 2-BINDING PROTEIN 1"/>
    <property type="match status" value="1"/>
</dbReference>
<dbReference type="SMART" id="SM00292">
    <property type="entry name" value="BRCT"/>
    <property type="match status" value="2"/>
</dbReference>
<keyword evidence="4" id="KW-1185">Reference proteome</keyword>
<dbReference type="Gene3D" id="3.40.50.10190">
    <property type="entry name" value="BRCT domain"/>
    <property type="match status" value="3"/>
</dbReference>
<evidence type="ECO:0000259" key="2">
    <source>
        <dbReference type="PROSITE" id="PS50172"/>
    </source>
</evidence>
<dbReference type="Proteomes" id="UP000270296">
    <property type="component" value="Unassembled WGS sequence"/>
</dbReference>
<evidence type="ECO:0000313" key="3">
    <source>
        <dbReference type="EMBL" id="VDO79931.1"/>
    </source>
</evidence>
<dbReference type="SUPFAM" id="SSF52113">
    <property type="entry name" value="BRCT domain"/>
    <property type="match status" value="2"/>
</dbReference>
<dbReference type="AlphaFoldDB" id="A0A183I936"/>
<evidence type="ECO:0000256" key="1">
    <source>
        <dbReference type="ARBA" id="ARBA00022737"/>
    </source>
</evidence>
<sequence>MNGSFRRDLTEDCNFLVAAEVGSQKYIRAAPVIPTVLPSWVTDAWTHRHEDTFDATDCQFWTAHKLPVFSGLTITVSGFSMKERTELKALIQGNGQKYIVSQKWRSWKVVPVNASWVQDSVSKGYCLPEESYIVEDHSPSRPNSTVKRSTPKELFMPPLPIVNPDCSMIQGKTSANETYISEVSSAFRNEVEETLATANDHSRITNVKPLTLLPAVSSDDTAQLDVTVNPEDDGAKCSETTLMAEFGDDVWNDLLSCKSVQSRCLDGCCLFFFGFTNDAVKILTKLVQSAMGQVAAQITDDVTHIVCGRTAHYHDIKAMVGDRRTNQAIVVNCGWLLGSCKGGVRLPEISFLLDTASTVLTDAGDTSSKTISTMKDSSLLQMEDDLQAVYCQYIIDDEVGKRENMTQDANISAMADGTRHENKDLNSTVHSRELFKGSTFRLIDFSEKRKAELGVIITDLGGT</sequence>
<evidence type="ECO:0000313" key="4">
    <source>
        <dbReference type="Proteomes" id="UP000270296"/>
    </source>
</evidence>
<gene>
    <name evidence="3" type="ORF">SBAD_LOCUS130</name>
</gene>
<organism evidence="5">
    <name type="scientific">Soboliphyme baturini</name>
    <dbReference type="NCBI Taxonomy" id="241478"/>
    <lineage>
        <taxon>Eukaryota</taxon>
        <taxon>Metazoa</taxon>
        <taxon>Ecdysozoa</taxon>
        <taxon>Nematoda</taxon>
        <taxon>Enoplea</taxon>
        <taxon>Dorylaimia</taxon>
        <taxon>Dioctophymatida</taxon>
        <taxon>Dioctophymatoidea</taxon>
        <taxon>Soboliphymatidae</taxon>
        <taxon>Soboliphyme</taxon>
    </lineage>
</organism>
<dbReference type="PROSITE" id="PS50172">
    <property type="entry name" value="BRCT"/>
    <property type="match status" value="2"/>
</dbReference>
<dbReference type="GO" id="GO:0006270">
    <property type="term" value="P:DNA replication initiation"/>
    <property type="evidence" value="ECO:0007669"/>
    <property type="project" value="TreeGrafter"/>
</dbReference>
<dbReference type="EMBL" id="UZAM01000206">
    <property type="protein sequence ID" value="VDO79931.1"/>
    <property type="molecule type" value="Genomic_DNA"/>
</dbReference>
<dbReference type="InterPro" id="IPR001357">
    <property type="entry name" value="BRCT_dom"/>
</dbReference>
<keyword evidence="1" id="KW-0677">Repeat</keyword>
<name>A0A183I936_9BILA</name>
<reference evidence="5" key="1">
    <citation type="submission" date="2016-06" db="UniProtKB">
        <authorList>
            <consortium name="WormBaseParasite"/>
        </authorList>
    </citation>
    <scope>IDENTIFICATION</scope>
</reference>
<feature type="domain" description="BRCT" evidence="2">
    <location>
        <begin position="64"/>
        <end position="134"/>
    </location>
</feature>
<dbReference type="GO" id="GO:0033314">
    <property type="term" value="P:mitotic DNA replication checkpoint signaling"/>
    <property type="evidence" value="ECO:0007669"/>
    <property type="project" value="TreeGrafter"/>
</dbReference>
<dbReference type="WBParaSite" id="SBAD_0000014101-mRNA-1">
    <property type="protein sequence ID" value="SBAD_0000014101-mRNA-1"/>
    <property type="gene ID" value="SBAD_0000014101"/>
</dbReference>
<proteinExistence type="predicted"/>
<dbReference type="GO" id="GO:0007095">
    <property type="term" value="P:mitotic G2 DNA damage checkpoint signaling"/>
    <property type="evidence" value="ECO:0007669"/>
    <property type="project" value="TreeGrafter"/>
</dbReference>
<dbReference type="OrthoDB" id="251770at2759"/>
<dbReference type="PANTHER" id="PTHR13561">
    <property type="entry name" value="DNA REPLICATION REGULATOR DPB11-RELATED"/>
    <property type="match status" value="1"/>
</dbReference>
<dbReference type="InterPro" id="IPR036420">
    <property type="entry name" value="BRCT_dom_sf"/>
</dbReference>
<reference evidence="3 4" key="2">
    <citation type="submission" date="2018-11" db="EMBL/GenBank/DDBJ databases">
        <authorList>
            <consortium name="Pathogen Informatics"/>
        </authorList>
    </citation>
    <scope>NUCLEOTIDE SEQUENCE [LARGE SCALE GENOMIC DNA]</scope>
</reference>